<dbReference type="Proteomes" id="UP000185544">
    <property type="component" value="Chromosome"/>
</dbReference>
<keyword evidence="1" id="KW-0408">Iron</keyword>
<dbReference type="GO" id="GO:0005829">
    <property type="term" value="C:cytosol"/>
    <property type="evidence" value="ECO:0007669"/>
    <property type="project" value="TreeGrafter"/>
</dbReference>
<gene>
    <name evidence="2" type="ORF">BCY86_05150</name>
</gene>
<dbReference type="PANTHER" id="PTHR36965">
    <property type="entry name" value="FE(2+)-TRAFFICKING PROTEIN-RELATED"/>
    <property type="match status" value="1"/>
</dbReference>
<evidence type="ECO:0000256" key="1">
    <source>
        <dbReference type="ARBA" id="ARBA00023004"/>
    </source>
</evidence>
<dbReference type="InterPro" id="IPR007457">
    <property type="entry name" value="Fe_traffick_prot_YggX"/>
</dbReference>
<dbReference type="InterPro" id="IPR036766">
    <property type="entry name" value="Fe_traffick_prot_YggX_sf"/>
</dbReference>
<protein>
    <recommendedName>
        <fullName evidence="4">Fe(2+)-trafficking protein</fullName>
    </recommendedName>
</protein>
<dbReference type="OrthoDB" id="9804318at2"/>
<dbReference type="EMBL" id="CP016908">
    <property type="protein sequence ID" value="APS00133.1"/>
    <property type="molecule type" value="Genomic_DNA"/>
</dbReference>
<dbReference type="GO" id="GO:0005506">
    <property type="term" value="F:iron ion binding"/>
    <property type="evidence" value="ECO:0007669"/>
    <property type="project" value="InterPro"/>
</dbReference>
<dbReference type="Gene3D" id="1.10.3880.10">
    <property type="entry name" value="Fe(II) trafficking protein YggX"/>
    <property type="match status" value="1"/>
</dbReference>
<evidence type="ECO:0000313" key="2">
    <source>
        <dbReference type="EMBL" id="APS00133.1"/>
    </source>
</evidence>
<name>A0A1L6MX57_9BACT</name>
<dbReference type="STRING" id="1882918.BCY86_05150"/>
<evidence type="ECO:0008006" key="4">
    <source>
        <dbReference type="Google" id="ProtNLM"/>
    </source>
</evidence>
<dbReference type="KEGG" id="pabo:BCY86_05150"/>
<dbReference type="SUPFAM" id="SSF111148">
    <property type="entry name" value="YggX-like"/>
    <property type="match status" value="1"/>
</dbReference>
<dbReference type="NCBIfam" id="NF003817">
    <property type="entry name" value="PRK05408.1"/>
    <property type="match status" value="1"/>
</dbReference>
<dbReference type="Pfam" id="PF04362">
    <property type="entry name" value="Iron_traffic"/>
    <property type="match status" value="1"/>
</dbReference>
<reference evidence="2 3" key="1">
    <citation type="submission" date="2016-08" db="EMBL/GenBank/DDBJ databases">
        <title>Identification and validation of antigenic proteins from Pajaroellobacter abortibovis using de-novo genome sequence assembly and reverse vaccinology.</title>
        <authorList>
            <person name="Welly B.T."/>
            <person name="Miller M.R."/>
            <person name="Stott J.L."/>
            <person name="Blanchard M.T."/>
            <person name="Islas-Trejo A.D."/>
            <person name="O'Rourke S.M."/>
            <person name="Young A.E."/>
            <person name="Medrano J.F."/>
            <person name="Van Eenennaam A.L."/>
        </authorList>
    </citation>
    <scope>NUCLEOTIDE SEQUENCE [LARGE SCALE GENOMIC DNA]</scope>
    <source>
        <strain evidence="2 3">BTF92-0548A/99-0131</strain>
    </source>
</reference>
<proteinExistence type="predicted"/>
<sequence length="99" mass="11395">MTQRMVFCKKLGRQLPGVAKPPYKNELGQKIYEEISQEAWDQWLKDSVRYINTYRVDLATSEGQQFMFKQAAIYFGFEEGVMAQTAFTPVVSPSSSSRE</sequence>
<dbReference type="AlphaFoldDB" id="A0A1L6MX57"/>
<accession>A0A1L6MX57</accession>
<organism evidence="2 3">
    <name type="scientific">Pajaroellobacter abortibovis</name>
    <dbReference type="NCBI Taxonomy" id="1882918"/>
    <lineage>
        <taxon>Bacteria</taxon>
        <taxon>Pseudomonadati</taxon>
        <taxon>Myxococcota</taxon>
        <taxon>Polyangia</taxon>
        <taxon>Polyangiales</taxon>
        <taxon>Polyangiaceae</taxon>
    </lineage>
</organism>
<evidence type="ECO:0000313" key="3">
    <source>
        <dbReference type="Proteomes" id="UP000185544"/>
    </source>
</evidence>
<keyword evidence="3" id="KW-1185">Reference proteome</keyword>
<dbReference type="RefSeq" id="WP_075276798.1">
    <property type="nucleotide sequence ID" value="NZ_CP016908.1"/>
</dbReference>
<dbReference type="PANTHER" id="PTHR36965:SF1">
    <property type="entry name" value="FE(2+)-TRAFFICKING PROTEIN-RELATED"/>
    <property type="match status" value="1"/>
</dbReference>
<dbReference type="GO" id="GO:0034599">
    <property type="term" value="P:cellular response to oxidative stress"/>
    <property type="evidence" value="ECO:0007669"/>
    <property type="project" value="TreeGrafter"/>
</dbReference>